<reference evidence="2 3" key="1">
    <citation type="journal article" date="2006" name="J. Bacteriol.">
        <title>Complete genome sequence of the dehalorespiring bacterium Desulfitobacterium hafniense Y51 and comparison with Dehalococcoides ethenogenes 195.</title>
        <authorList>
            <person name="Nonaka H."/>
            <person name="Keresztes G."/>
            <person name="Shinoda Y."/>
            <person name="Ikenaga Y."/>
            <person name="Abe M."/>
            <person name="Naito K."/>
            <person name="Inatomi K."/>
            <person name="Furukawa K."/>
            <person name="Inui M."/>
            <person name="Yukawa H."/>
        </authorList>
    </citation>
    <scope>NUCLEOTIDE SEQUENCE [LARGE SCALE GENOMIC DNA]</scope>
    <source>
        <strain evidence="2 3">Y51</strain>
    </source>
</reference>
<evidence type="ECO:0000313" key="3">
    <source>
        <dbReference type="Proteomes" id="UP000001946"/>
    </source>
</evidence>
<organism evidence="2 3">
    <name type="scientific">Desulfitobacterium hafniense (strain Y51)</name>
    <dbReference type="NCBI Taxonomy" id="138119"/>
    <lineage>
        <taxon>Bacteria</taxon>
        <taxon>Bacillati</taxon>
        <taxon>Bacillota</taxon>
        <taxon>Clostridia</taxon>
        <taxon>Eubacteriales</taxon>
        <taxon>Desulfitobacteriaceae</taxon>
        <taxon>Desulfitobacterium</taxon>
    </lineage>
</organism>
<evidence type="ECO:0000256" key="1">
    <source>
        <dbReference type="SAM" id="Phobius"/>
    </source>
</evidence>
<sequence>MMKNIPFPKKIILVMGVIIILSLSLFYIENYNIKTSNGIDPTLVNPRFISAIGLKDPATFEPKVLRNEESINKFILSMYQLKEIQNPIPEEQLTGDIKKIVLHREHSLLKASGDHTMFIFIDLGVILFADKQYEVSEEFVSLIEELEQNFTDGWW</sequence>
<name>Q24U63_DESHY</name>
<evidence type="ECO:0000313" key="2">
    <source>
        <dbReference type="EMBL" id="BAE84429.1"/>
    </source>
</evidence>
<keyword evidence="1" id="KW-0472">Membrane</keyword>
<accession>Q24U63</accession>
<dbReference type="Proteomes" id="UP000001946">
    <property type="component" value="Chromosome"/>
</dbReference>
<dbReference type="EMBL" id="AP008230">
    <property type="protein sequence ID" value="BAE84429.1"/>
    <property type="molecule type" value="Genomic_DNA"/>
</dbReference>
<keyword evidence="3" id="KW-1185">Reference proteome</keyword>
<proteinExistence type="predicted"/>
<protein>
    <submittedName>
        <fullName evidence="2">Uncharacterized protein</fullName>
    </submittedName>
</protein>
<dbReference type="AlphaFoldDB" id="Q24U63"/>
<keyword evidence="1" id="KW-1133">Transmembrane helix</keyword>
<keyword evidence="1" id="KW-0812">Transmembrane</keyword>
<dbReference type="KEGG" id="dsy:DSY2640"/>
<gene>
    <name evidence="2" type="ordered locus">DSY2640</name>
</gene>
<feature type="transmembrane region" description="Helical" evidence="1">
    <location>
        <begin position="12"/>
        <end position="28"/>
    </location>
</feature>
<dbReference type="HOGENOM" id="CLU_1701422_0_0_9"/>